<evidence type="ECO:0000313" key="2">
    <source>
        <dbReference type="EMBL" id="PJZ76940.1"/>
    </source>
</evidence>
<dbReference type="RefSeq" id="WP_100768304.1">
    <property type="nucleotide sequence ID" value="NZ_NPEA01000005.1"/>
</dbReference>
<gene>
    <name evidence="2" type="ORF">CH365_09205</name>
</gene>
<protein>
    <recommendedName>
        <fullName evidence="1">KAP NTPase domain-containing protein</fullName>
    </recommendedName>
</protein>
<dbReference type="Proteomes" id="UP000231843">
    <property type="component" value="Unassembled WGS sequence"/>
</dbReference>
<feature type="domain" description="KAP NTPase" evidence="1">
    <location>
        <begin position="7"/>
        <end position="265"/>
    </location>
</feature>
<reference evidence="2 3" key="1">
    <citation type="submission" date="2017-07" db="EMBL/GenBank/DDBJ databases">
        <title>Leptospira spp. isolated from tropical soils.</title>
        <authorList>
            <person name="Thibeaux R."/>
            <person name="Iraola G."/>
            <person name="Ferres I."/>
            <person name="Bierque E."/>
            <person name="Girault D."/>
            <person name="Soupe-Gilbert M.-E."/>
            <person name="Picardeau M."/>
            <person name="Goarant C."/>
        </authorList>
    </citation>
    <scope>NUCLEOTIDE SEQUENCE [LARGE SCALE GENOMIC DNA]</scope>
    <source>
        <strain evidence="2 3">ES4-C-A1</strain>
    </source>
</reference>
<dbReference type="OrthoDB" id="88903at2"/>
<dbReference type="Pfam" id="PF07693">
    <property type="entry name" value="KAP_NTPase"/>
    <property type="match status" value="1"/>
</dbReference>
<sequence length="652" mass="75305">MSPNQHIVDYLKYYLSLQEPGFAILLDGAWGSGKTYFIKKYIADHKERIAKEFNLGKKNPFLYISLNGIGSTNAIDDRIFALLHPALSSKGVKILEGTVLAGLKYGIKWDAGDKGSVEGGIDSSALSLKSFFKKIGSKILVFDDLERCTISPEELLGYLNRFVEHEKLKVLCIANEKEIDQSAKAEIQNAEKDQVHYKSKYLLIKEKVIGKSFSIQDDIESAFDPIIQEIHSGRNDFPLEFIRENRNSIIKIYRISNKENLRIVKHTLMDWHLFWLNLNMDVKKSNELLKDLLTIFFTFSFEILAGSISINQLNDWKREYWSHSQKERGNGQKENNQKVSNSPYDILKKYPKITPYSLILEFEKWLQWFEKGTLNIAEINADLLETPYFYDQNTPSWKKLMHFRNLSDEEYAQQKEIVLKVWNDKSEKEPGVVLHYSSLLLILIEFELLPLLSKMEIVTQSKAYIDYLLDLGALSSSLLPSLSRDGYDGFGYSTTISEFEEVFSYFREKVNIAIERSYPKSGEELLKLMLINIKEFNRKVSRYDSDNGFYLSPIFSAINPEAFLKTILQLENANLADLDLAFKWRYENPYCNALIKEHSFLKELNSLLEKEIAQETKPIRKFLLKELKTDGIELALERLEKAVSSNNTASDI</sequence>
<name>A0A2M9ZY18_9LEPT</name>
<keyword evidence="3" id="KW-1185">Reference proteome</keyword>
<dbReference type="InterPro" id="IPR011646">
    <property type="entry name" value="KAP_P-loop"/>
</dbReference>
<dbReference type="AlphaFoldDB" id="A0A2M9ZY18"/>
<dbReference type="InterPro" id="IPR027417">
    <property type="entry name" value="P-loop_NTPase"/>
</dbReference>
<comment type="caution">
    <text evidence="2">The sequence shown here is derived from an EMBL/GenBank/DDBJ whole genome shotgun (WGS) entry which is preliminary data.</text>
</comment>
<evidence type="ECO:0000259" key="1">
    <source>
        <dbReference type="Pfam" id="PF07693"/>
    </source>
</evidence>
<evidence type="ECO:0000313" key="3">
    <source>
        <dbReference type="Proteomes" id="UP000231843"/>
    </source>
</evidence>
<dbReference type="EMBL" id="NPEA01000005">
    <property type="protein sequence ID" value="PJZ76940.1"/>
    <property type="molecule type" value="Genomic_DNA"/>
</dbReference>
<proteinExistence type="predicted"/>
<accession>A0A2M9ZY18</accession>
<dbReference type="Gene3D" id="3.40.50.300">
    <property type="entry name" value="P-loop containing nucleotide triphosphate hydrolases"/>
    <property type="match status" value="1"/>
</dbReference>
<dbReference type="SUPFAM" id="SSF52540">
    <property type="entry name" value="P-loop containing nucleoside triphosphate hydrolases"/>
    <property type="match status" value="1"/>
</dbReference>
<organism evidence="2 3">
    <name type="scientific">Leptospira neocaledonica</name>
    <dbReference type="NCBI Taxonomy" id="2023192"/>
    <lineage>
        <taxon>Bacteria</taxon>
        <taxon>Pseudomonadati</taxon>
        <taxon>Spirochaetota</taxon>
        <taxon>Spirochaetia</taxon>
        <taxon>Leptospirales</taxon>
        <taxon>Leptospiraceae</taxon>
        <taxon>Leptospira</taxon>
    </lineage>
</organism>